<dbReference type="PROSITE" id="PS50865">
    <property type="entry name" value="ZF_MYND_2"/>
    <property type="match status" value="1"/>
</dbReference>
<evidence type="ECO:0000313" key="6">
    <source>
        <dbReference type="EMBL" id="KZP33767.1"/>
    </source>
</evidence>
<feature type="non-terminal residue" evidence="6">
    <location>
        <position position="296"/>
    </location>
</feature>
<dbReference type="Gene3D" id="6.10.140.2220">
    <property type="match status" value="1"/>
</dbReference>
<dbReference type="InterPro" id="IPR002893">
    <property type="entry name" value="Znf_MYND"/>
</dbReference>
<keyword evidence="2 4" id="KW-0863">Zinc-finger</keyword>
<dbReference type="OrthoDB" id="432970at2759"/>
<evidence type="ECO:0000256" key="3">
    <source>
        <dbReference type="ARBA" id="ARBA00022833"/>
    </source>
</evidence>
<gene>
    <name evidence="6" type="ORF">FIBSPDRAFT_772661</name>
    <name evidence="7" type="ORF">FIBSPDRAFT_772668</name>
</gene>
<dbReference type="EMBL" id="KV417481">
    <property type="protein sequence ID" value="KZP33767.1"/>
    <property type="molecule type" value="Genomic_DNA"/>
</dbReference>
<dbReference type="EMBL" id="KV417481">
    <property type="protein sequence ID" value="KZP33771.1"/>
    <property type="molecule type" value="Genomic_DNA"/>
</dbReference>
<accession>A0A166WHQ6</accession>
<evidence type="ECO:0000259" key="5">
    <source>
        <dbReference type="PROSITE" id="PS50865"/>
    </source>
</evidence>
<name>A0A166WHQ6_9AGAM</name>
<evidence type="ECO:0000313" key="7">
    <source>
        <dbReference type="EMBL" id="KZP33771.1"/>
    </source>
</evidence>
<keyword evidence="3" id="KW-0862">Zinc</keyword>
<evidence type="ECO:0000256" key="2">
    <source>
        <dbReference type="ARBA" id="ARBA00022771"/>
    </source>
</evidence>
<keyword evidence="1" id="KW-0479">Metal-binding</keyword>
<dbReference type="AlphaFoldDB" id="A0A166WHQ6"/>
<sequence length="296" mass="32888">MQGARPGSTSIKIACEIKNWDIIALLLEHGATAPSTTPSFSEAECRRLNLLVKKFTNKPRPARPCPCWSGQLLSLCHAAEDKPFPPEFICNCGTGKTYGRCCARRIGMFMHERWDPSGDRIIPIISSTISTSGPAADCLRASKLIAQSEAMGIIIPEDPEDMSVEYRHELADTLESQKHIDVAFAYALRQVDFCPRPAGQSISKRESLDTQYAWNKAIDQYIALKTDPRSREEIEKAAKIGSECGALYRTCDGPDCQTTEGPNLPKLKKCSKCQIGVYCGQECQKRSWRLNHKAEC</sequence>
<evidence type="ECO:0000313" key="8">
    <source>
        <dbReference type="Proteomes" id="UP000076532"/>
    </source>
</evidence>
<keyword evidence="8" id="KW-1185">Reference proteome</keyword>
<reference evidence="6 8" key="1">
    <citation type="journal article" date="2016" name="Mol. Biol. Evol.">
        <title>Comparative Genomics of Early-Diverging Mushroom-Forming Fungi Provides Insights into the Origins of Lignocellulose Decay Capabilities.</title>
        <authorList>
            <person name="Nagy L.G."/>
            <person name="Riley R."/>
            <person name="Tritt A."/>
            <person name="Adam C."/>
            <person name="Daum C."/>
            <person name="Floudas D."/>
            <person name="Sun H."/>
            <person name="Yadav J.S."/>
            <person name="Pangilinan J."/>
            <person name="Larsson K.H."/>
            <person name="Matsuura K."/>
            <person name="Barry K."/>
            <person name="Labutti K."/>
            <person name="Kuo R."/>
            <person name="Ohm R.A."/>
            <person name="Bhattacharya S.S."/>
            <person name="Shirouzu T."/>
            <person name="Yoshinaga Y."/>
            <person name="Martin F.M."/>
            <person name="Grigoriev I.V."/>
            <person name="Hibbett D.S."/>
        </authorList>
    </citation>
    <scope>NUCLEOTIDE SEQUENCE [LARGE SCALE GENOMIC DNA]</scope>
    <source>
        <strain evidence="6 8">CBS 109695</strain>
    </source>
</reference>
<dbReference type="SUPFAM" id="SSF144232">
    <property type="entry name" value="HIT/MYND zinc finger-like"/>
    <property type="match status" value="1"/>
</dbReference>
<evidence type="ECO:0000256" key="1">
    <source>
        <dbReference type="ARBA" id="ARBA00022723"/>
    </source>
</evidence>
<dbReference type="STRING" id="436010.A0A166WHQ6"/>
<protein>
    <recommendedName>
        <fullName evidence="5">MYND-type domain-containing protein</fullName>
    </recommendedName>
</protein>
<evidence type="ECO:0000256" key="4">
    <source>
        <dbReference type="PROSITE-ProRule" id="PRU00134"/>
    </source>
</evidence>
<dbReference type="Proteomes" id="UP000076532">
    <property type="component" value="Unassembled WGS sequence"/>
</dbReference>
<feature type="domain" description="MYND-type" evidence="5">
    <location>
        <begin position="253"/>
        <end position="296"/>
    </location>
</feature>
<dbReference type="Pfam" id="PF01753">
    <property type="entry name" value="zf-MYND"/>
    <property type="match status" value="1"/>
</dbReference>
<dbReference type="GO" id="GO:0008270">
    <property type="term" value="F:zinc ion binding"/>
    <property type="evidence" value="ECO:0007669"/>
    <property type="project" value="UniProtKB-KW"/>
</dbReference>
<proteinExistence type="predicted"/>
<organism evidence="6 8">
    <name type="scientific">Athelia psychrophila</name>
    <dbReference type="NCBI Taxonomy" id="1759441"/>
    <lineage>
        <taxon>Eukaryota</taxon>
        <taxon>Fungi</taxon>
        <taxon>Dikarya</taxon>
        <taxon>Basidiomycota</taxon>
        <taxon>Agaricomycotina</taxon>
        <taxon>Agaricomycetes</taxon>
        <taxon>Agaricomycetidae</taxon>
        <taxon>Atheliales</taxon>
        <taxon>Atheliaceae</taxon>
        <taxon>Athelia</taxon>
    </lineage>
</organism>